<dbReference type="InterPro" id="IPR029058">
    <property type="entry name" value="AB_hydrolase_fold"/>
</dbReference>
<feature type="compositionally biased region" description="Basic and acidic residues" evidence="2">
    <location>
        <begin position="510"/>
        <end position="520"/>
    </location>
</feature>
<evidence type="ECO:0000313" key="4">
    <source>
        <dbReference type="EMBL" id="KAK7942795.1"/>
    </source>
</evidence>
<reference evidence="4 5" key="1">
    <citation type="submission" date="2023-01" db="EMBL/GenBank/DDBJ databases">
        <title>Analysis of 21 Apiospora genomes using comparative genomics revels a genus with tremendous synthesis potential of carbohydrate active enzymes and secondary metabolites.</title>
        <authorList>
            <person name="Sorensen T."/>
        </authorList>
    </citation>
    <scope>NUCLEOTIDE SEQUENCE [LARGE SCALE GENOMIC DNA]</scope>
    <source>
        <strain evidence="4 5">CBS 24483</strain>
    </source>
</reference>
<feature type="domain" description="Alpha/beta hydrolase fold-3" evidence="3">
    <location>
        <begin position="147"/>
        <end position="260"/>
    </location>
</feature>
<feature type="compositionally biased region" description="Basic and acidic residues" evidence="2">
    <location>
        <begin position="679"/>
        <end position="702"/>
    </location>
</feature>
<dbReference type="InterPro" id="IPR013094">
    <property type="entry name" value="AB_hydrolase_3"/>
</dbReference>
<proteinExistence type="predicted"/>
<keyword evidence="5" id="KW-1185">Reference proteome</keyword>
<dbReference type="Proteomes" id="UP001391051">
    <property type="component" value="Unassembled WGS sequence"/>
</dbReference>
<dbReference type="EMBL" id="JAQQWE010000008">
    <property type="protein sequence ID" value="KAK7942795.1"/>
    <property type="molecule type" value="Genomic_DNA"/>
</dbReference>
<name>A0ABR1PYH9_9PEZI</name>
<evidence type="ECO:0000259" key="3">
    <source>
        <dbReference type="Pfam" id="PF07859"/>
    </source>
</evidence>
<keyword evidence="1" id="KW-0378">Hydrolase</keyword>
<organism evidence="4 5">
    <name type="scientific">Apiospora aurea</name>
    <dbReference type="NCBI Taxonomy" id="335848"/>
    <lineage>
        <taxon>Eukaryota</taxon>
        <taxon>Fungi</taxon>
        <taxon>Dikarya</taxon>
        <taxon>Ascomycota</taxon>
        <taxon>Pezizomycotina</taxon>
        <taxon>Sordariomycetes</taxon>
        <taxon>Xylariomycetidae</taxon>
        <taxon>Amphisphaeriales</taxon>
        <taxon>Apiosporaceae</taxon>
        <taxon>Apiospora</taxon>
    </lineage>
</organism>
<feature type="region of interest" description="Disordered" evidence="2">
    <location>
        <begin position="744"/>
        <end position="776"/>
    </location>
</feature>
<dbReference type="InterPro" id="IPR050300">
    <property type="entry name" value="GDXG_lipolytic_enzyme"/>
</dbReference>
<dbReference type="Gene3D" id="3.40.50.1820">
    <property type="entry name" value="alpha/beta hydrolase"/>
    <property type="match status" value="2"/>
</dbReference>
<protein>
    <recommendedName>
        <fullName evidence="3">Alpha/beta hydrolase fold-3 domain-containing protein</fullName>
    </recommendedName>
</protein>
<feature type="region of interest" description="Disordered" evidence="2">
    <location>
        <begin position="834"/>
        <end position="938"/>
    </location>
</feature>
<dbReference type="SUPFAM" id="SSF53474">
    <property type="entry name" value="alpha/beta-Hydrolases"/>
    <property type="match status" value="1"/>
</dbReference>
<sequence length="938" mass="102507">MPLTTATVGMAVTPTVLSTFLSHYLNRKPLKQRPTAHLSYDEGLHLVRSFLAYASQHTVEELQAFTAQWVPHPQWVKVDEVEIPKDKIEEAAVAVTNQLGPDGIRQVGGEKWWQWRKMESPLSAEWIEMKSDYNERKKNEDPGKRVMLYVHGGAYFFGSVDEHRYQMQRHARKLKARVFAPKYRLSPQYPFPCGLHDCLAAYMYLLTVQDPSTIILAGDSAGGGMVTSMLVTLRDRGLPLPAGAVLISPWVDLTHSFPSVAMESPFDYIPQNGFHHKPSKAWPPPSPEEHALLKEQVAKQAKSGNKKKNSASAETNGVPEDVGHLDGLRTQANGEAVGASALPDDIDPPPPAYLSIEIDGKIIELKEQIQMYTTNNMLSHPLVSPIMQPTLGGLPPLLIMVGGGEVLRDEQIYLAHKCANPEKYAPRDELMHAAAREQLARFKPTDVQLQVWDDLCHVAPTLSFTRPAKYMYRSVSQFGAWALARAQQTEIDILDDDDISVITNSGSDSDGDKVPTKTEIEAGETSNGPAVGKAGDELPPFKHHMIRQRVSRHGGIRPLEAEEDLPACKVSVNDVGIIKEGPVRKWLETRSQWDNRFSSAKTKIHKARLKELIAGYETFEGELPPPSALAGRRKMGDKYAGLKRRKSMGLALWSLWGSKHDEMTKNREQVADKAPDVKVATKDEGGGARSHSELKDQEEVTAMRKNLASSRSPSRRRMVSYNSQDSTEGQEAATALDSLMAKRTAGKQTGEGENASQNKLLTPDYTPSPATGATGKRPMVEGIAVPFSIHKEAETASMITLTSNADGQLSRVASPRPMSLEVASTTSVAAIKSVASEEAPSQPSKSEYELPRSLSPKVAAVDDMEDGEPVTAGTPRATSPAGNPVNYSAEPTPLTEKAENGLGSAAPIMAGGAVTPQPQDRPPLETFVTAQEDLPKAQ</sequence>
<evidence type="ECO:0000313" key="5">
    <source>
        <dbReference type="Proteomes" id="UP001391051"/>
    </source>
</evidence>
<dbReference type="GeneID" id="92081192"/>
<accession>A0ABR1PYH9</accession>
<evidence type="ECO:0000256" key="2">
    <source>
        <dbReference type="SAM" id="MobiDB-lite"/>
    </source>
</evidence>
<feature type="domain" description="Alpha/beta hydrolase fold-3" evidence="3">
    <location>
        <begin position="368"/>
        <end position="419"/>
    </location>
</feature>
<evidence type="ECO:0000256" key="1">
    <source>
        <dbReference type="ARBA" id="ARBA00022801"/>
    </source>
</evidence>
<gene>
    <name evidence="4" type="ORF">PG986_011908</name>
</gene>
<feature type="compositionally biased region" description="Polar residues" evidence="2">
    <location>
        <begin position="720"/>
        <end position="729"/>
    </location>
</feature>
<feature type="region of interest" description="Disordered" evidence="2">
    <location>
        <begin position="296"/>
        <end position="326"/>
    </location>
</feature>
<dbReference type="PANTHER" id="PTHR48081">
    <property type="entry name" value="AB HYDROLASE SUPERFAMILY PROTEIN C4A8.06C"/>
    <property type="match status" value="1"/>
</dbReference>
<feature type="region of interest" description="Disordered" evidence="2">
    <location>
        <begin position="504"/>
        <end position="538"/>
    </location>
</feature>
<feature type="region of interest" description="Disordered" evidence="2">
    <location>
        <begin position="679"/>
        <end position="731"/>
    </location>
</feature>
<dbReference type="RefSeq" id="XP_066694826.1">
    <property type="nucleotide sequence ID" value="XM_066848130.1"/>
</dbReference>
<comment type="caution">
    <text evidence="4">The sequence shown here is derived from an EMBL/GenBank/DDBJ whole genome shotgun (WGS) entry which is preliminary data.</text>
</comment>
<dbReference type="PANTHER" id="PTHR48081:SF19">
    <property type="entry name" value="AB HYDROLASE SUPERFAMILY PROTEIN C4A8.06C"/>
    <property type="match status" value="1"/>
</dbReference>
<dbReference type="Pfam" id="PF07859">
    <property type="entry name" value="Abhydrolase_3"/>
    <property type="match status" value="2"/>
</dbReference>